<name>A0A7I8DDW4_9BACL</name>
<dbReference type="GO" id="GO:0030313">
    <property type="term" value="C:cell envelope"/>
    <property type="evidence" value="ECO:0007669"/>
    <property type="project" value="UniProtKB-SubCell"/>
</dbReference>
<protein>
    <submittedName>
        <fullName evidence="7">Thioredoxin</fullName>
    </submittedName>
</protein>
<evidence type="ECO:0000256" key="3">
    <source>
        <dbReference type="ARBA" id="ARBA00022968"/>
    </source>
</evidence>
<dbReference type="PROSITE" id="PS00194">
    <property type="entry name" value="THIOREDOXIN_1"/>
    <property type="match status" value="1"/>
</dbReference>
<dbReference type="KEGG" id="eff:skT53_32800"/>
<keyword evidence="3" id="KW-0812">Transmembrane</keyword>
<dbReference type="GO" id="GO:0016491">
    <property type="term" value="F:oxidoreductase activity"/>
    <property type="evidence" value="ECO:0007669"/>
    <property type="project" value="InterPro"/>
</dbReference>
<feature type="domain" description="Thioredoxin" evidence="6">
    <location>
        <begin position="55"/>
        <end position="194"/>
    </location>
</feature>
<evidence type="ECO:0000256" key="4">
    <source>
        <dbReference type="ARBA" id="ARBA00023157"/>
    </source>
</evidence>
<dbReference type="InterPro" id="IPR013766">
    <property type="entry name" value="Thioredoxin_domain"/>
</dbReference>
<evidence type="ECO:0000259" key="6">
    <source>
        <dbReference type="PROSITE" id="PS51352"/>
    </source>
</evidence>
<dbReference type="Gene3D" id="3.40.30.10">
    <property type="entry name" value="Glutaredoxin"/>
    <property type="match status" value="1"/>
</dbReference>
<sequence>MSRKTTLIVSAAGILVVAAGILFANSTGKTEVGAGKSTGANAVENKHTQKQNAAPVVGFHAPDFTLTDFEGKKATLSELKGKPVFVNFWASWCPPCKAEMPDLVKMAKKYEGKVSFYGVNLTVNDEPENAKSFLQSFGVPYPNLMDTDGTVAKLYQVQGIPTSFLIDANGKIVYTAPGAMNEQQLDSLLQRVTASNN</sequence>
<evidence type="ECO:0000313" key="7">
    <source>
        <dbReference type="EMBL" id="BCJ88295.1"/>
    </source>
</evidence>
<organism evidence="7 8">
    <name type="scientific">Effusibacillus dendaii</name>
    <dbReference type="NCBI Taxonomy" id="2743772"/>
    <lineage>
        <taxon>Bacteria</taxon>
        <taxon>Bacillati</taxon>
        <taxon>Bacillota</taxon>
        <taxon>Bacilli</taxon>
        <taxon>Bacillales</taxon>
        <taxon>Alicyclobacillaceae</taxon>
        <taxon>Effusibacillus</taxon>
    </lineage>
</organism>
<dbReference type="GO" id="GO:0017004">
    <property type="term" value="P:cytochrome complex assembly"/>
    <property type="evidence" value="ECO:0007669"/>
    <property type="project" value="UniProtKB-KW"/>
</dbReference>
<evidence type="ECO:0000313" key="8">
    <source>
        <dbReference type="Proteomes" id="UP000593802"/>
    </source>
</evidence>
<dbReference type="SUPFAM" id="SSF52833">
    <property type="entry name" value="Thioredoxin-like"/>
    <property type="match status" value="1"/>
</dbReference>
<accession>A0A7I8DDW4</accession>
<evidence type="ECO:0000256" key="2">
    <source>
        <dbReference type="ARBA" id="ARBA00022748"/>
    </source>
</evidence>
<keyword evidence="5" id="KW-0676">Redox-active center</keyword>
<dbReference type="PROSITE" id="PS51352">
    <property type="entry name" value="THIOREDOXIN_2"/>
    <property type="match status" value="1"/>
</dbReference>
<dbReference type="EMBL" id="AP023366">
    <property type="protein sequence ID" value="BCJ88295.1"/>
    <property type="molecule type" value="Genomic_DNA"/>
</dbReference>
<proteinExistence type="predicted"/>
<dbReference type="InterPro" id="IPR017937">
    <property type="entry name" value="Thioredoxin_CS"/>
</dbReference>
<dbReference type="RefSeq" id="WP_200758926.1">
    <property type="nucleotide sequence ID" value="NZ_AP023366.1"/>
</dbReference>
<reference evidence="7 8" key="1">
    <citation type="submission" date="2020-08" db="EMBL/GenBank/DDBJ databases">
        <title>Complete Genome Sequence of Effusibacillus dendaii Strain skT53, Isolated from Farmland soil.</title>
        <authorList>
            <person name="Konishi T."/>
            <person name="Kawasaki H."/>
        </authorList>
    </citation>
    <scope>NUCLEOTIDE SEQUENCE [LARGE SCALE GENOMIC DNA]</scope>
    <source>
        <strain evidence="8">skT53</strain>
    </source>
</reference>
<evidence type="ECO:0000256" key="5">
    <source>
        <dbReference type="ARBA" id="ARBA00023284"/>
    </source>
</evidence>
<dbReference type="CDD" id="cd02966">
    <property type="entry name" value="TlpA_like_family"/>
    <property type="match status" value="1"/>
</dbReference>
<dbReference type="InterPro" id="IPR000866">
    <property type="entry name" value="AhpC/TSA"/>
</dbReference>
<keyword evidence="8" id="KW-1185">Reference proteome</keyword>
<dbReference type="Proteomes" id="UP000593802">
    <property type="component" value="Chromosome"/>
</dbReference>
<dbReference type="InterPro" id="IPR050553">
    <property type="entry name" value="Thioredoxin_ResA/DsbE_sf"/>
</dbReference>
<keyword evidence="2" id="KW-0201">Cytochrome c-type biogenesis</keyword>
<gene>
    <name evidence="7" type="ORF">skT53_32800</name>
</gene>
<dbReference type="AlphaFoldDB" id="A0A7I8DDW4"/>
<dbReference type="InterPro" id="IPR036249">
    <property type="entry name" value="Thioredoxin-like_sf"/>
</dbReference>
<evidence type="ECO:0000256" key="1">
    <source>
        <dbReference type="ARBA" id="ARBA00004196"/>
    </source>
</evidence>
<dbReference type="PANTHER" id="PTHR42852:SF6">
    <property type="entry name" value="THIOL:DISULFIDE INTERCHANGE PROTEIN DSBE"/>
    <property type="match status" value="1"/>
</dbReference>
<keyword evidence="4" id="KW-1015">Disulfide bond</keyword>
<dbReference type="Pfam" id="PF00578">
    <property type="entry name" value="AhpC-TSA"/>
    <property type="match status" value="1"/>
</dbReference>
<keyword evidence="3" id="KW-0735">Signal-anchor</keyword>
<dbReference type="PANTHER" id="PTHR42852">
    <property type="entry name" value="THIOL:DISULFIDE INTERCHANGE PROTEIN DSBE"/>
    <property type="match status" value="1"/>
</dbReference>
<dbReference type="GO" id="GO:0016209">
    <property type="term" value="F:antioxidant activity"/>
    <property type="evidence" value="ECO:0007669"/>
    <property type="project" value="InterPro"/>
</dbReference>
<comment type="subcellular location">
    <subcellularLocation>
        <location evidence="1">Cell envelope</location>
    </subcellularLocation>
</comment>